<dbReference type="InterPro" id="IPR050563">
    <property type="entry name" value="4-hydroxybenzoyl-CoA_TE"/>
</dbReference>
<keyword evidence="4" id="KW-1185">Reference proteome</keyword>
<evidence type="ECO:0000256" key="2">
    <source>
        <dbReference type="ARBA" id="ARBA00022801"/>
    </source>
</evidence>
<dbReference type="PIRSF" id="PIRSF003230">
    <property type="entry name" value="YbgC"/>
    <property type="match status" value="1"/>
</dbReference>
<dbReference type="InterPro" id="IPR006684">
    <property type="entry name" value="YbgC/YbaW"/>
</dbReference>
<dbReference type="Gene3D" id="3.10.129.10">
    <property type="entry name" value="Hotdog Thioesterase"/>
    <property type="match status" value="1"/>
</dbReference>
<comment type="caution">
    <text evidence="3">The sequence shown here is derived from an EMBL/GenBank/DDBJ whole genome shotgun (WGS) entry which is preliminary data.</text>
</comment>
<dbReference type="PANTHER" id="PTHR31793">
    <property type="entry name" value="4-HYDROXYBENZOYL-COA THIOESTERASE FAMILY MEMBER"/>
    <property type="match status" value="1"/>
</dbReference>
<keyword evidence="2" id="KW-0378">Hydrolase</keyword>
<name>A0ABU4WFW6_9BACT</name>
<dbReference type="InterPro" id="IPR029069">
    <property type="entry name" value="HotDog_dom_sf"/>
</dbReference>
<comment type="similarity">
    <text evidence="1">Belongs to the 4-hydroxybenzoyl-CoA thioesterase family.</text>
</comment>
<dbReference type="SUPFAM" id="SSF54637">
    <property type="entry name" value="Thioesterase/thiol ester dehydrase-isomerase"/>
    <property type="match status" value="1"/>
</dbReference>
<dbReference type="CDD" id="cd00586">
    <property type="entry name" value="4HBT"/>
    <property type="match status" value="1"/>
</dbReference>
<dbReference type="Proteomes" id="UP001275932">
    <property type="component" value="Unassembled WGS sequence"/>
</dbReference>
<dbReference type="EMBL" id="JALBUT010000004">
    <property type="protein sequence ID" value="MDX8415444.1"/>
    <property type="molecule type" value="Genomic_DNA"/>
</dbReference>
<organism evidence="3 4">
    <name type="scientific">Intestinicryptomonas porci</name>
    <dbReference type="NCBI Taxonomy" id="2926320"/>
    <lineage>
        <taxon>Bacteria</taxon>
        <taxon>Pseudomonadati</taxon>
        <taxon>Verrucomicrobiota</taxon>
        <taxon>Opitutia</taxon>
        <taxon>Opitutales</taxon>
        <taxon>Intestinicryptomonaceae</taxon>
        <taxon>Intestinicryptomonas</taxon>
    </lineage>
</organism>
<accession>A0ABU4WFW6</accession>
<protein>
    <submittedName>
        <fullName evidence="3">Acyl-CoA thioesterase</fullName>
    </submittedName>
</protein>
<dbReference type="RefSeq" id="WP_370396892.1">
    <property type="nucleotide sequence ID" value="NZ_JALBUT010000004.1"/>
</dbReference>
<gene>
    <name evidence="3" type="ORF">MOX91_04520</name>
</gene>
<evidence type="ECO:0000313" key="3">
    <source>
        <dbReference type="EMBL" id="MDX8415444.1"/>
    </source>
</evidence>
<reference evidence="3 4" key="1">
    <citation type="submission" date="2022-03" db="EMBL/GenBank/DDBJ databases">
        <title>Novel taxa within the pig intestine.</title>
        <authorList>
            <person name="Wylensek D."/>
            <person name="Bishof K."/>
            <person name="Afrizal A."/>
            <person name="Clavel T."/>
        </authorList>
    </citation>
    <scope>NUCLEOTIDE SEQUENCE [LARGE SCALE GENOMIC DNA]</scope>
    <source>
        <strain evidence="3 4">CLA-KB-P66</strain>
    </source>
</reference>
<evidence type="ECO:0000256" key="1">
    <source>
        <dbReference type="ARBA" id="ARBA00005953"/>
    </source>
</evidence>
<dbReference type="PANTHER" id="PTHR31793:SF27">
    <property type="entry name" value="NOVEL THIOESTERASE SUPERFAMILY DOMAIN AND SAPOSIN A-TYPE DOMAIN CONTAINING PROTEIN (0610012H03RIK)"/>
    <property type="match status" value="1"/>
</dbReference>
<dbReference type="Pfam" id="PF13279">
    <property type="entry name" value="4HBT_2"/>
    <property type="match status" value="1"/>
</dbReference>
<evidence type="ECO:0000313" key="4">
    <source>
        <dbReference type="Proteomes" id="UP001275932"/>
    </source>
</evidence>
<proteinExistence type="inferred from homology"/>
<sequence length="132" mass="15239">MEASVKIKVPFYDLDPMQVVWHGNYIKYFEKARCALLEKIGLDYREMERLGYAFPVVKMSVKYISPSEFGQELSVSAKIVPSENFLHIKYIAKDFKSGEKICSAETKQMCVNIKSKTSCFELPAKIKERILQ</sequence>